<evidence type="ECO:0000256" key="10">
    <source>
        <dbReference type="SAM" id="Phobius"/>
    </source>
</evidence>
<evidence type="ECO:0000256" key="3">
    <source>
        <dbReference type="ARBA" id="ARBA00022507"/>
    </source>
</evidence>
<feature type="transmembrane region" description="Helical" evidence="10">
    <location>
        <begin position="6"/>
        <end position="23"/>
    </location>
</feature>
<accession>A0A9P5YXF0</accession>
<comment type="similarity">
    <text evidence="2">Belongs to the G-protein coupled receptor 4 family.</text>
</comment>
<keyword evidence="8 11" id="KW-0675">Receptor</keyword>
<comment type="caution">
    <text evidence="11">The sequence shown here is derived from an EMBL/GenBank/DDBJ whole genome shotgun (WGS) entry which is preliminary data.</text>
</comment>
<dbReference type="CDD" id="cd14966">
    <property type="entry name" value="7tmD_STE3"/>
    <property type="match status" value="1"/>
</dbReference>
<keyword evidence="7 10" id="KW-0472">Membrane</keyword>
<dbReference type="GO" id="GO:0004933">
    <property type="term" value="F:mating-type a-factor pheromone receptor activity"/>
    <property type="evidence" value="ECO:0007669"/>
    <property type="project" value="InterPro"/>
</dbReference>
<dbReference type="OrthoDB" id="2874149at2759"/>
<evidence type="ECO:0000256" key="5">
    <source>
        <dbReference type="ARBA" id="ARBA00022989"/>
    </source>
</evidence>
<dbReference type="PRINTS" id="PR00899">
    <property type="entry name" value="GPCRSTE3"/>
</dbReference>
<evidence type="ECO:0000313" key="12">
    <source>
        <dbReference type="Proteomes" id="UP000807469"/>
    </source>
</evidence>
<evidence type="ECO:0000256" key="4">
    <source>
        <dbReference type="ARBA" id="ARBA00022692"/>
    </source>
</evidence>
<name>A0A9P5YXF0_9AGAR</name>
<dbReference type="Proteomes" id="UP000807469">
    <property type="component" value="Unassembled WGS sequence"/>
</dbReference>
<feature type="transmembrane region" description="Helical" evidence="10">
    <location>
        <begin position="111"/>
        <end position="130"/>
    </location>
</feature>
<gene>
    <name evidence="11" type="ORF">BDN70DRAFT_810739</name>
</gene>
<evidence type="ECO:0000313" key="11">
    <source>
        <dbReference type="EMBL" id="KAF9477437.1"/>
    </source>
</evidence>
<evidence type="ECO:0000256" key="1">
    <source>
        <dbReference type="ARBA" id="ARBA00004141"/>
    </source>
</evidence>
<dbReference type="EMBL" id="MU155261">
    <property type="protein sequence ID" value="KAF9477437.1"/>
    <property type="molecule type" value="Genomic_DNA"/>
</dbReference>
<feature type="transmembrane region" description="Helical" evidence="10">
    <location>
        <begin position="30"/>
        <end position="51"/>
    </location>
</feature>
<dbReference type="PRINTS" id="PR00900">
    <property type="entry name" value="PHEROMONEAR"/>
</dbReference>
<evidence type="ECO:0000256" key="8">
    <source>
        <dbReference type="ARBA" id="ARBA00023170"/>
    </source>
</evidence>
<protein>
    <submittedName>
        <fullName evidence="11">Fungal pheromone STE3G-protein-coupled receptor</fullName>
    </submittedName>
</protein>
<keyword evidence="5 10" id="KW-1133">Transmembrane helix</keyword>
<keyword evidence="9" id="KW-0807">Transducer</keyword>
<dbReference type="InterPro" id="IPR001499">
    <property type="entry name" value="GPCR_STE3"/>
</dbReference>
<dbReference type="PANTHER" id="PTHR28097">
    <property type="entry name" value="PHEROMONE A FACTOR RECEPTOR"/>
    <property type="match status" value="1"/>
</dbReference>
<feature type="transmembrane region" description="Helical" evidence="10">
    <location>
        <begin position="267"/>
        <end position="285"/>
    </location>
</feature>
<keyword evidence="4 10" id="KW-0812">Transmembrane</keyword>
<proteinExistence type="inferred from homology"/>
<dbReference type="PANTHER" id="PTHR28097:SF1">
    <property type="entry name" value="PHEROMONE A FACTOR RECEPTOR"/>
    <property type="match status" value="1"/>
</dbReference>
<keyword evidence="3" id="KW-0589">Pheromone response</keyword>
<evidence type="ECO:0000256" key="6">
    <source>
        <dbReference type="ARBA" id="ARBA00023040"/>
    </source>
</evidence>
<dbReference type="GO" id="GO:0000750">
    <property type="term" value="P:pheromone-dependent signal transduction involved in conjugation with cellular fusion"/>
    <property type="evidence" value="ECO:0007669"/>
    <property type="project" value="TreeGrafter"/>
</dbReference>
<organism evidence="11 12">
    <name type="scientific">Pholiota conissans</name>
    <dbReference type="NCBI Taxonomy" id="109636"/>
    <lineage>
        <taxon>Eukaryota</taxon>
        <taxon>Fungi</taxon>
        <taxon>Dikarya</taxon>
        <taxon>Basidiomycota</taxon>
        <taxon>Agaricomycotina</taxon>
        <taxon>Agaricomycetes</taxon>
        <taxon>Agaricomycetidae</taxon>
        <taxon>Agaricales</taxon>
        <taxon>Agaricineae</taxon>
        <taxon>Strophariaceae</taxon>
        <taxon>Pholiota</taxon>
    </lineage>
</organism>
<dbReference type="AlphaFoldDB" id="A0A9P5YXF0"/>
<dbReference type="Pfam" id="PF02076">
    <property type="entry name" value="STE3"/>
    <property type="match status" value="1"/>
</dbReference>
<evidence type="ECO:0000256" key="9">
    <source>
        <dbReference type="ARBA" id="ARBA00023224"/>
    </source>
</evidence>
<comment type="subcellular location">
    <subcellularLocation>
        <location evidence="1">Membrane</location>
        <topology evidence="1">Multi-pass membrane protein</topology>
    </subcellularLocation>
</comment>
<dbReference type="InterPro" id="IPR001546">
    <property type="entry name" value="GPCR_Pheromne_A_rcpt"/>
</dbReference>
<evidence type="ECO:0000256" key="2">
    <source>
        <dbReference type="ARBA" id="ARBA00011085"/>
    </source>
</evidence>
<keyword evidence="12" id="KW-1185">Reference proteome</keyword>
<keyword evidence="6" id="KW-0297">G-protein coupled receptor</keyword>
<feature type="transmembrane region" description="Helical" evidence="10">
    <location>
        <begin position="71"/>
        <end position="90"/>
    </location>
</feature>
<evidence type="ECO:0000256" key="7">
    <source>
        <dbReference type="ARBA" id="ARBA00023136"/>
    </source>
</evidence>
<sequence length="325" mass="37560">MQHPELPLFALLSAILVVIPAIWHWRSRNVAILALIFWLSIADLISFVNTIVWAGNVRNPIPVWCDITSKFLVGASYALPLATLCICKHLEMVSSSRKVTYDAKDRQRRMIFEGIMCFGVPVIFMALHYIVQGHRYDIFENTGCQAAVYISIQAILLIWFPQLLFSVIALIYAALALHNFMRRRLTFAAHLQNSNSALTTNRYLRLMAMAVTEMVWSTTLTSYNLWNNVEGGLRPWTTWADVHSNFSRVATFTSREIPAQFLRIMMLFWWSLPASSLIFFIFFGFGEEAMKEYKKVGRWFKKTILRRPVEEKKNNPFGSYPKRSV</sequence>
<dbReference type="GO" id="GO:0005886">
    <property type="term" value="C:plasma membrane"/>
    <property type="evidence" value="ECO:0007669"/>
    <property type="project" value="TreeGrafter"/>
</dbReference>
<feature type="transmembrane region" description="Helical" evidence="10">
    <location>
        <begin position="150"/>
        <end position="175"/>
    </location>
</feature>
<reference evidence="11" key="1">
    <citation type="submission" date="2020-11" db="EMBL/GenBank/DDBJ databases">
        <authorList>
            <consortium name="DOE Joint Genome Institute"/>
            <person name="Ahrendt S."/>
            <person name="Riley R."/>
            <person name="Andreopoulos W."/>
            <person name="Labutti K."/>
            <person name="Pangilinan J."/>
            <person name="Ruiz-Duenas F.J."/>
            <person name="Barrasa J.M."/>
            <person name="Sanchez-Garcia M."/>
            <person name="Camarero S."/>
            <person name="Miyauchi S."/>
            <person name="Serrano A."/>
            <person name="Linde D."/>
            <person name="Babiker R."/>
            <person name="Drula E."/>
            <person name="Ayuso-Fernandez I."/>
            <person name="Pacheco R."/>
            <person name="Padilla G."/>
            <person name="Ferreira P."/>
            <person name="Barriuso J."/>
            <person name="Kellner H."/>
            <person name="Castanera R."/>
            <person name="Alfaro M."/>
            <person name="Ramirez L."/>
            <person name="Pisabarro A.G."/>
            <person name="Kuo A."/>
            <person name="Tritt A."/>
            <person name="Lipzen A."/>
            <person name="He G."/>
            <person name="Yan M."/>
            <person name="Ng V."/>
            <person name="Cullen D."/>
            <person name="Martin F."/>
            <person name="Rosso M.-N."/>
            <person name="Henrissat B."/>
            <person name="Hibbett D."/>
            <person name="Martinez A.T."/>
            <person name="Grigoriev I.V."/>
        </authorList>
    </citation>
    <scope>NUCLEOTIDE SEQUENCE</scope>
    <source>
        <strain evidence="11">CIRM-BRFM 674</strain>
    </source>
</reference>